<reference evidence="8 9" key="1">
    <citation type="submission" date="2021-07" db="EMBL/GenBank/DDBJ databases">
        <title>Sphingomonas sp.</title>
        <authorList>
            <person name="Feng G."/>
            <person name="Li J."/>
            <person name="Pan M."/>
        </authorList>
    </citation>
    <scope>NUCLEOTIDE SEQUENCE [LARGE SCALE GENOMIC DNA]</scope>
    <source>
        <strain evidence="8 9">RRHST34</strain>
    </source>
</reference>
<dbReference type="Proteomes" id="UP000759103">
    <property type="component" value="Unassembled WGS sequence"/>
</dbReference>
<dbReference type="Gene3D" id="3.40.630.30">
    <property type="match status" value="1"/>
</dbReference>
<protein>
    <submittedName>
        <fullName evidence="8">Bifunctional lysylphosphatidylglycerol flippase/synthetase MprF</fullName>
    </submittedName>
</protein>
<keyword evidence="2" id="KW-1003">Cell membrane</keyword>
<accession>A0ABS7BMN5</accession>
<dbReference type="InterPro" id="IPR051211">
    <property type="entry name" value="PG_lysyltransferase"/>
</dbReference>
<proteinExistence type="predicted"/>
<keyword evidence="9" id="KW-1185">Reference proteome</keyword>
<dbReference type="PANTHER" id="PTHR34697">
    <property type="entry name" value="PHOSPHATIDYLGLYCEROL LYSYLTRANSFERASE"/>
    <property type="match status" value="1"/>
</dbReference>
<evidence type="ECO:0000256" key="5">
    <source>
        <dbReference type="ARBA" id="ARBA00023136"/>
    </source>
</evidence>
<dbReference type="RefSeq" id="WP_219748190.1">
    <property type="nucleotide sequence ID" value="NZ_JAHXZN010000002.1"/>
</dbReference>
<feature type="transmembrane region" description="Helical" evidence="6">
    <location>
        <begin position="367"/>
        <end position="388"/>
    </location>
</feature>
<feature type="transmembrane region" description="Helical" evidence="6">
    <location>
        <begin position="128"/>
        <end position="153"/>
    </location>
</feature>
<sequence>MPELRARLERYRTPATVAAVALLLGLGFAAVERLTREIHLADVRAAIHGLSGTQIALALGFTALSYLALTLYDAMALRVIGRPLPWRVAALGSFTSYTLSHNLGLALLTGGSARYRVYTAAGLDGPDVARVVGIASATFWLGVITVAGAALTLRDGPIALADVTLSAAMAQAIGAAVLVGVVALVAACGVAHGPLRVWRFTLPLPSASQAVAQIAIALVDTAAAAAALFVLIPHAPVALLPAFVLAYALGIVVALVTHVPGGIGVFEAVVLAVVPGDRAALVAALIAYRLVYYVLPLALGVALLAWHEGRRQHGLPRLLRDSSALASEVAPLVLAAASFAGGAMLLLSGSLPALAPRIGALHALLPLPFIEASHVAASLVGTGLLLLAPGLYRRLDGAFVATRALLLAGAAFSLAKGIDYEEAAVCLALAALLQWTRGAFYRRTALTQAPLSSAWLIAVAVAVGVAAWVGLIAYRHVPYDDDLWWHFALHGDAPRFLRATLAVAVMLAAVAMWRLLGPARSVPDVPADPAAVARVLANAERTDAMLALTGDKRFLLSEDGRAMLMYQVRGTSWIIMGDPIGPAETWGELLWRIRDLADRAQGRLLLYQVTGLVLDLAIGMGLQIVKYGEEAIVDLTSFVLDVPRLRSVRKAERAAARKGAEFRIVPAAAVPVIIDELAAISDEWMRAKGHNEKGFSLGRFDRDYLGHFDMALVCVEGRVVAFANLWLTEGRNEASVDLMRHRDDMPAGTMDFLFVHLIDWARERGFRRFSLGIAPLSGIAGRRLAPAWARAAALIFHHGERFYGFRGLRTYKEKFAPEWEPRYIAAPRGLAMIKALRDLSLLVGKPSAAATTAAPRAGGMMARFQVTPPRPVDALLNLASS</sequence>
<name>A0ABS7BMN5_9SPHN</name>
<feature type="transmembrane region" description="Helical" evidence="6">
    <location>
        <begin position="53"/>
        <end position="72"/>
    </location>
</feature>
<evidence type="ECO:0000313" key="9">
    <source>
        <dbReference type="Proteomes" id="UP000759103"/>
    </source>
</evidence>
<feature type="transmembrane region" description="Helical" evidence="6">
    <location>
        <begin position="212"/>
        <end position="232"/>
    </location>
</feature>
<comment type="subcellular location">
    <subcellularLocation>
        <location evidence="1">Cell membrane</location>
        <topology evidence="1">Multi-pass membrane protein</topology>
    </subcellularLocation>
</comment>
<feature type="transmembrane region" description="Helical" evidence="6">
    <location>
        <begin position="604"/>
        <end position="625"/>
    </location>
</feature>
<keyword evidence="3 6" id="KW-0812">Transmembrane</keyword>
<evidence type="ECO:0000256" key="4">
    <source>
        <dbReference type="ARBA" id="ARBA00022989"/>
    </source>
</evidence>
<evidence type="ECO:0000256" key="6">
    <source>
        <dbReference type="SAM" id="Phobius"/>
    </source>
</evidence>
<gene>
    <name evidence="8" type="primary">mprF</name>
    <name evidence="8" type="ORF">KZ820_08255</name>
</gene>
<feature type="transmembrane region" description="Helical" evidence="6">
    <location>
        <begin position="165"/>
        <end position="192"/>
    </location>
</feature>
<feature type="domain" description="Phosphatidylglycerol lysyltransferase C-terminal" evidence="7">
    <location>
        <begin position="539"/>
        <end position="825"/>
    </location>
</feature>
<organism evidence="8 9">
    <name type="scientific">Sphingomonas citri</name>
    <dbReference type="NCBI Taxonomy" id="2862499"/>
    <lineage>
        <taxon>Bacteria</taxon>
        <taxon>Pseudomonadati</taxon>
        <taxon>Pseudomonadota</taxon>
        <taxon>Alphaproteobacteria</taxon>
        <taxon>Sphingomonadales</taxon>
        <taxon>Sphingomonadaceae</taxon>
        <taxon>Sphingomonas</taxon>
    </lineage>
</organism>
<feature type="transmembrane region" description="Helical" evidence="6">
    <location>
        <begin position="84"/>
        <end position="108"/>
    </location>
</feature>
<feature type="transmembrane region" description="Helical" evidence="6">
    <location>
        <begin position="496"/>
        <end position="516"/>
    </location>
</feature>
<feature type="transmembrane region" description="Helical" evidence="6">
    <location>
        <begin position="279"/>
        <end position="304"/>
    </location>
</feature>
<keyword evidence="5 6" id="KW-0472">Membrane</keyword>
<evidence type="ECO:0000313" key="8">
    <source>
        <dbReference type="EMBL" id="MBW6530727.1"/>
    </source>
</evidence>
<dbReference type="InterPro" id="IPR016181">
    <property type="entry name" value="Acyl_CoA_acyltransferase"/>
</dbReference>
<feature type="transmembrane region" description="Helical" evidence="6">
    <location>
        <begin position="453"/>
        <end position="476"/>
    </location>
</feature>
<evidence type="ECO:0000259" key="7">
    <source>
        <dbReference type="Pfam" id="PF09924"/>
    </source>
</evidence>
<keyword evidence="4 6" id="KW-1133">Transmembrane helix</keyword>
<dbReference type="Pfam" id="PF09924">
    <property type="entry name" value="LPG_synthase_C"/>
    <property type="match status" value="1"/>
</dbReference>
<feature type="transmembrane region" description="Helical" evidence="6">
    <location>
        <begin position="239"/>
        <end position="259"/>
    </location>
</feature>
<dbReference type="SUPFAM" id="SSF55729">
    <property type="entry name" value="Acyl-CoA N-acyltransferases (Nat)"/>
    <property type="match status" value="1"/>
</dbReference>
<feature type="transmembrane region" description="Helical" evidence="6">
    <location>
        <begin position="325"/>
        <end position="347"/>
    </location>
</feature>
<evidence type="ECO:0000256" key="1">
    <source>
        <dbReference type="ARBA" id="ARBA00004651"/>
    </source>
</evidence>
<dbReference type="PANTHER" id="PTHR34697:SF2">
    <property type="entry name" value="PHOSPHATIDYLGLYCEROL LYSYLTRANSFERASE"/>
    <property type="match status" value="1"/>
</dbReference>
<dbReference type="InterPro" id="IPR024320">
    <property type="entry name" value="LPG_synthase_C"/>
</dbReference>
<dbReference type="NCBIfam" id="NF033480">
    <property type="entry name" value="bifunc_MprF"/>
    <property type="match status" value="1"/>
</dbReference>
<evidence type="ECO:0000256" key="3">
    <source>
        <dbReference type="ARBA" id="ARBA00022692"/>
    </source>
</evidence>
<evidence type="ECO:0000256" key="2">
    <source>
        <dbReference type="ARBA" id="ARBA00022475"/>
    </source>
</evidence>
<dbReference type="EMBL" id="JAHXZN010000002">
    <property type="protein sequence ID" value="MBW6530727.1"/>
    <property type="molecule type" value="Genomic_DNA"/>
</dbReference>
<comment type="caution">
    <text evidence="8">The sequence shown here is derived from an EMBL/GenBank/DDBJ whole genome shotgun (WGS) entry which is preliminary data.</text>
</comment>